<organism evidence="1 2">
    <name type="scientific">Sphingomonas piscis</name>
    <dbReference type="NCBI Taxonomy" id="2714943"/>
    <lineage>
        <taxon>Bacteria</taxon>
        <taxon>Pseudomonadati</taxon>
        <taxon>Pseudomonadota</taxon>
        <taxon>Alphaproteobacteria</taxon>
        <taxon>Sphingomonadales</taxon>
        <taxon>Sphingomonadaceae</taxon>
        <taxon>Sphingomonas</taxon>
    </lineage>
</organism>
<keyword evidence="2" id="KW-1185">Reference proteome</keyword>
<dbReference type="Gene3D" id="2.40.70.10">
    <property type="entry name" value="Acid Proteases"/>
    <property type="match status" value="2"/>
</dbReference>
<dbReference type="AlphaFoldDB" id="A0A6G7YS52"/>
<dbReference type="InterPro" id="IPR001969">
    <property type="entry name" value="Aspartic_peptidase_AS"/>
</dbReference>
<dbReference type="InterPro" id="IPR021109">
    <property type="entry name" value="Peptidase_aspartic_dom_sf"/>
</dbReference>
<gene>
    <name evidence="1" type="ORF">G7077_12240</name>
</gene>
<evidence type="ECO:0008006" key="3">
    <source>
        <dbReference type="Google" id="ProtNLM"/>
    </source>
</evidence>
<dbReference type="SUPFAM" id="SSF50630">
    <property type="entry name" value="Acid proteases"/>
    <property type="match status" value="2"/>
</dbReference>
<evidence type="ECO:0000313" key="2">
    <source>
        <dbReference type="Proteomes" id="UP000503222"/>
    </source>
</evidence>
<protein>
    <recommendedName>
        <fullName evidence="3">Peptidase A2 domain-containing protein</fullName>
    </recommendedName>
</protein>
<dbReference type="GO" id="GO:0004190">
    <property type="term" value="F:aspartic-type endopeptidase activity"/>
    <property type="evidence" value="ECO:0007669"/>
    <property type="project" value="InterPro"/>
</dbReference>
<proteinExistence type="predicted"/>
<dbReference type="EMBL" id="CP049869">
    <property type="protein sequence ID" value="QIK79562.1"/>
    <property type="molecule type" value="Genomic_DNA"/>
</dbReference>
<dbReference type="Proteomes" id="UP000503222">
    <property type="component" value="Chromosome"/>
</dbReference>
<dbReference type="Pfam" id="PF13975">
    <property type="entry name" value="gag-asp_proteas"/>
    <property type="match status" value="1"/>
</dbReference>
<dbReference type="InterPro" id="IPR034122">
    <property type="entry name" value="Retropepsin-like_bacterial"/>
</dbReference>
<dbReference type="Pfam" id="PF13650">
    <property type="entry name" value="Asp_protease_2"/>
    <property type="match status" value="1"/>
</dbReference>
<reference evidence="1 2" key="1">
    <citation type="submission" date="2020-03" db="EMBL/GenBank/DDBJ databases">
        <title>Sphingomonas sp. nov., isolated from fish.</title>
        <authorList>
            <person name="Hyun D.-W."/>
            <person name="Bae J.-W."/>
        </authorList>
    </citation>
    <scope>NUCLEOTIDE SEQUENCE [LARGE SCALE GENOMIC DNA]</scope>
    <source>
        <strain evidence="1 2">HDW15B</strain>
    </source>
</reference>
<sequence>MPMREKLFVIPLAVALSAGLGAAPVPKIRRPVEVPTTAGTMPSLPPAIVDPALTIGGDDVKARQAQSRLSVEVHVNGSGPYQFVVDSGADSSVIGLRIAQNLRLPLGTPVILNSMTGTSIVDRVHTSSLKLGPTTVSDLELPALREEDLGGQGLIGIDALVRRRLMMDFEQHKIKVEDASVPIKFVPGEIVVVGKRRRGQLILTHVKARSIELDAVIDTGSELTIGNLLLREKLVRRRTPLGRVEAIGVNGKKVDLDVAIIPELAIGPIVIRNLPVAFADLPPFKVFGIDRQPALFLGTDVLQRFRRVSLDFQARKVRFQLRKCEPADFTLVRTTSLGGSFPSTPASQSCG</sequence>
<dbReference type="PROSITE" id="PS00141">
    <property type="entry name" value="ASP_PROTEASE"/>
    <property type="match status" value="1"/>
</dbReference>
<accession>A0A6G7YS52</accession>
<dbReference type="GO" id="GO:0006508">
    <property type="term" value="P:proteolysis"/>
    <property type="evidence" value="ECO:0007669"/>
    <property type="project" value="InterPro"/>
</dbReference>
<evidence type="ECO:0000313" key="1">
    <source>
        <dbReference type="EMBL" id="QIK79562.1"/>
    </source>
</evidence>
<name>A0A6G7YS52_9SPHN</name>
<dbReference type="CDD" id="cd05483">
    <property type="entry name" value="retropepsin_like_bacteria"/>
    <property type="match status" value="1"/>
</dbReference>
<dbReference type="KEGG" id="spii:G7077_12240"/>